<dbReference type="KEGG" id="ffu:CLAFUR5_05863"/>
<proteinExistence type="predicted"/>
<organism evidence="1 2">
    <name type="scientific">Passalora fulva</name>
    <name type="common">Tomato leaf mold</name>
    <name type="synonym">Cladosporium fulvum</name>
    <dbReference type="NCBI Taxonomy" id="5499"/>
    <lineage>
        <taxon>Eukaryota</taxon>
        <taxon>Fungi</taxon>
        <taxon>Dikarya</taxon>
        <taxon>Ascomycota</taxon>
        <taxon>Pezizomycotina</taxon>
        <taxon>Dothideomycetes</taxon>
        <taxon>Dothideomycetidae</taxon>
        <taxon>Mycosphaerellales</taxon>
        <taxon>Mycosphaerellaceae</taxon>
        <taxon>Fulvia</taxon>
    </lineage>
</organism>
<reference evidence="1" key="1">
    <citation type="submission" date="2021-12" db="EMBL/GenBank/DDBJ databases">
        <authorList>
            <person name="Zaccaron A."/>
            <person name="Stergiopoulos I."/>
        </authorList>
    </citation>
    <scope>NUCLEOTIDE SEQUENCE</scope>
    <source>
        <strain evidence="1">Race5_Kim</strain>
    </source>
</reference>
<dbReference type="Proteomes" id="UP000756132">
    <property type="component" value="Chromosome 5"/>
</dbReference>
<accession>A0A9Q8P922</accession>
<dbReference type="RefSeq" id="XP_047762064.1">
    <property type="nucleotide sequence ID" value="XM_047905011.1"/>
</dbReference>
<sequence>MRVAARYFTWDITKTFMNIVLRYSWHVMLYKWYLEHNQSASTEDYGHWAEPLILDSDDLMYNKAAVAELCRKTALDPDRVQYHWAKTAAESTYEKEEVFTDTLAASEAILPGKSSVNVRLEEELEKWLVEFGEERGQLLRDLVADAMPDYQYLRERSIGATHGAVVDSGQH</sequence>
<protein>
    <submittedName>
        <fullName evidence="1">Pyrrolopyrazine biosynthesis cluster protein F</fullName>
    </submittedName>
</protein>
<dbReference type="EMBL" id="CP090167">
    <property type="protein sequence ID" value="UJO17698.1"/>
    <property type="molecule type" value="Genomic_DNA"/>
</dbReference>
<keyword evidence="2" id="KW-1185">Reference proteome</keyword>
<evidence type="ECO:0000313" key="2">
    <source>
        <dbReference type="Proteomes" id="UP000756132"/>
    </source>
</evidence>
<dbReference type="OrthoDB" id="3650366at2759"/>
<reference evidence="1" key="2">
    <citation type="journal article" date="2022" name="Microb. Genom.">
        <title>A chromosome-scale genome assembly of the tomato pathogen Cladosporium fulvum reveals a compartmentalized genome architecture and the presence of a dispensable chromosome.</title>
        <authorList>
            <person name="Zaccaron A.Z."/>
            <person name="Chen L.H."/>
            <person name="Samaras A."/>
            <person name="Stergiopoulos I."/>
        </authorList>
    </citation>
    <scope>NUCLEOTIDE SEQUENCE</scope>
    <source>
        <strain evidence="1">Race5_Kim</strain>
    </source>
</reference>
<gene>
    <name evidence="1" type="ORF">CLAFUR5_05863</name>
</gene>
<dbReference type="PANTHER" id="PTHR48312:SF1">
    <property type="entry name" value="SULFOTRANSFERASE"/>
    <property type="match status" value="1"/>
</dbReference>
<dbReference type="AlphaFoldDB" id="A0A9Q8P922"/>
<name>A0A9Q8P922_PASFU</name>
<dbReference type="PANTHER" id="PTHR48312">
    <property type="match status" value="1"/>
</dbReference>
<dbReference type="GeneID" id="71985741"/>
<evidence type="ECO:0000313" key="1">
    <source>
        <dbReference type="EMBL" id="UJO17698.1"/>
    </source>
</evidence>